<sequence>MSVQDAYAPPRSVVRDVSGGSGVMSERVLASLRKTRPWVLFIAVLGFIGAAFMLIASLPMFLGGGMMGMSGLEGVDASAGLAGTGLMVGMGVMYILLAVIYFIASLYLLRYASAIKRATTGLSLDDMEAALEAQASFWKLVGILSIVSIVLMIVFMVVGIGSVAMLSSGLPSQ</sequence>
<keyword evidence="1" id="KW-0812">Transmembrane</keyword>
<gene>
    <name evidence="2" type="ORF">SAMN02745130_00562</name>
</gene>
<feature type="transmembrane region" description="Helical" evidence="1">
    <location>
        <begin position="82"/>
        <end position="109"/>
    </location>
</feature>
<protein>
    <recommendedName>
        <fullName evidence="4">DUF5362 domain-containing protein</fullName>
    </recommendedName>
</protein>
<feature type="transmembrane region" description="Helical" evidence="1">
    <location>
        <begin position="38"/>
        <end position="62"/>
    </location>
</feature>
<evidence type="ECO:0000313" key="3">
    <source>
        <dbReference type="Proteomes" id="UP000190460"/>
    </source>
</evidence>
<keyword evidence="3" id="KW-1185">Reference proteome</keyword>
<feature type="transmembrane region" description="Helical" evidence="1">
    <location>
        <begin position="140"/>
        <end position="166"/>
    </location>
</feature>
<proteinExistence type="predicted"/>
<keyword evidence="1" id="KW-0472">Membrane</keyword>
<dbReference type="STRING" id="92487.SAMN02745130_00562"/>
<name>A0A1T4VY29_9GAMM</name>
<dbReference type="Pfam" id="PF17319">
    <property type="entry name" value="DUF5362"/>
    <property type="match status" value="1"/>
</dbReference>
<evidence type="ECO:0000256" key="1">
    <source>
        <dbReference type="SAM" id="Phobius"/>
    </source>
</evidence>
<evidence type="ECO:0008006" key="4">
    <source>
        <dbReference type="Google" id="ProtNLM"/>
    </source>
</evidence>
<evidence type="ECO:0000313" key="2">
    <source>
        <dbReference type="EMBL" id="SKA69735.1"/>
    </source>
</evidence>
<organism evidence="2 3">
    <name type="scientific">Thiothrix eikelboomii</name>
    <dbReference type="NCBI Taxonomy" id="92487"/>
    <lineage>
        <taxon>Bacteria</taxon>
        <taxon>Pseudomonadati</taxon>
        <taxon>Pseudomonadota</taxon>
        <taxon>Gammaproteobacteria</taxon>
        <taxon>Thiotrichales</taxon>
        <taxon>Thiotrichaceae</taxon>
        <taxon>Thiothrix</taxon>
    </lineage>
</organism>
<keyword evidence="1" id="KW-1133">Transmembrane helix</keyword>
<dbReference type="OrthoDB" id="5625314at2"/>
<dbReference type="RefSeq" id="WP_078921051.1">
    <property type="nucleotide sequence ID" value="NZ_FUYB01000002.1"/>
</dbReference>
<dbReference type="AlphaFoldDB" id="A0A1T4VY29"/>
<dbReference type="EMBL" id="FUYB01000002">
    <property type="protein sequence ID" value="SKA69735.1"/>
    <property type="molecule type" value="Genomic_DNA"/>
</dbReference>
<dbReference type="Proteomes" id="UP000190460">
    <property type="component" value="Unassembled WGS sequence"/>
</dbReference>
<accession>A0A1T4VY29</accession>
<reference evidence="2 3" key="1">
    <citation type="submission" date="2017-02" db="EMBL/GenBank/DDBJ databases">
        <authorList>
            <person name="Peterson S.W."/>
        </authorList>
    </citation>
    <scope>NUCLEOTIDE SEQUENCE [LARGE SCALE GENOMIC DNA]</scope>
    <source>
        <strain evidence="2 3">ATCC 49788</strain>
    </source>
</reference>
<dbReference type="InterPro" id="IPR035287">
    <property type="entry name" value="DUF5362"/>
</dbReference>